<proteinExistence type="predicted"/>
<dbReference type="InterPro" id="IPR041667">
    <property type="entry name" value="Cupin_8"/>
</dbReference>
<organism evidence="3 4">
    <name type="scientific">Chrysochromulina tobinii</name>
    <dbReference type="NCBI Taxonomy" id="1460289"/>
    <lineage>
        <taxon>Eukaryota</taxon>
        <taxon>Haptista</taxon>
        <taxon>Haptophyta</taxon>
        <taxon>Prymnesiophyceae</taxon>
        <taxon>Prymnesiales</taxon>
        <taxon>Chrysochromulinaceae</taxon>
        <taxon>Chrysochromulina</taxon>
    </lineage>
</organism>
<dbReference type="SUPFAM" id="SSF51197">
    <property type="entry name" value="Clavaminate synthase-like"/>
    <property type="match status" value="1"/>
</dbReference>
<dbReference type="Pfam" id="PF13621">
    <property type="entry name" value="Cupin_8"/>
    <property type="match status" value="1"/>
</dbReference>
<accession>A0A0M0JSD0</accession>
<protein>
    <submittedName>
        <fullName evidence="3">Jmjc domain-containing protein 8-like protein</fullName>
    </submittedName>
</protein>
<evidence type="ECO:0000259" key="2">
    <source>
        <dbReference type="PROSITE" id="PS51184"/>
    </source>
</evidence>
<name>A0A0M0JSD0_9EUKA</name>
<gene>
    <name evidence="3" type="ORF">Ctob_003529</name>
</gene>
<comment type="caution">
    <text evidence="3">The sequence shown here is derived from an EMBL/GenBank/DDBJ whole genome shotgun (WGS) entry which is preliminary data.</text>
</comment>
<dbReference type="PANTHER" id="PTHR12480">
    <property type="entry name" value="ARGININE DEMETHYLASE AND LYSYL-HYDROXYLASE JMJD"/>
    <property type="match status" value="1"/>
</dbReference>
<feature type="domain" description="JmjC" evidence="2">
    <location>
        <begin position="70"/>
        <end position="214"/>
    </location>
</feature>
<evidence type="ECO:0000256" key="1">
    <source>
        <dbReference type="SAM" id="MobiDB-lite"/>
    </source>
</evidence>
<dbReference type="GO" id="GO:0005737">
    <property type="term" value="C:cytoplasm"/>
    <property type="evidence" value="ECO:0007669"/>
    <property type="project" value="TreeGrafter"/>
</dbReference>
<keyword evidence="4" id="KW-1185">Reference proteome</keyword>
<sequence>MGSLFAHDVDGATGRIGNQSSARNSGTDTALTYIFERSSAQGGAASGAVLGAATGGAATTAAAPPDAQNDAVGTLLAAARLPPMPPLLAKPNSPFQPQPAQFYLGPAGAGAPMHYHGDAFNVLAHGRKRWWLFPPDAANFSTVPASQWVREAVPDLCGRCERRELELRHCPLTLTQEAGDLLFVPRDWGHAVLNLQPAVGYAVEFDSPWSRSST</sequence>
<feature type="region of interest" description="Disordered" evidence="1">
    <location>
        <begin position="1"/>
        <end position="25"/>
    </location>
</feature>
<evidence type="ECO:0000313" key="4">
    <source>
        <dbReference type="Proteomes" id="UP000037460"/>
    </source>
</evidence>
<dbReference type="EMBL" id="JWZX01002420">
    <property type="protein sequence ID" value="KOO29405.1"/>
    <property type="molecule type" value="Genomic_DNA"/>
</dbReference>
<feature type="compositionally biased region" description="Polar residues" evidence="1">
    <location>
        <begin position="16"/>
        <end position="25"/>
    </location>
</feature>
<reference evidence="4" key="1">
    <citation type="journal article" date="2015" name="PLoS Genet.">
        <title>Genome Sequence and Transcriptome Analyses of Chrysochromulina tobin: Metabolic Tools for Enhanced Algal Fitness in the Prominent Order Prymnesiales (Haptophyceae).</title>
        <authorList>
            <person name="Hovde B.T."/>
            <person name="Deodato C.R."/>
            <person name="Hunsperger H.M."/>
            <person name="Ryken S.A."/>
            <person name="Yost W."/>
            <person name="Jha R.K."/>
            <person name="Patterson J."/>
            <person name="Monnat R.J. Jr."/>
            <person name="Barlow S.B."/>
            <person name="Starkenburg S.R."/>
            <person name="Cattolico R.A."/>
        </authorList>
    </citation>
    <scope>NUCLEOTIDE SEQUENCE</scope>
    <source>
        <strain evidence="4">CCMP291</strain>
    </source>
</reference>
<dbReference type="AlphaFoldDB" id="A0A0M0JSD0"/>
<dbReference type="InterPro" id="IPR003347">
    <property type="entry name" value="JmjC_dom"/>
</dbReference>
<dbReference type="OrthoDB" id="438164at2759"/>
<dbReference type="InterPro" id="IPR050910">
    <property type="entry name" value="JMJD6_ArgDemeth/LysHydrox"/>
</dbReference>
<dbReference type="Proteomes" id="UP000037460">
    <property type="component" value="Unassembled WGS sequence"/>
</dbReference>
<evidence type="ECO:0000313" key="3">
    <source>
        <dbReference type="EMBL" id="KOO29405.1"/>
    </source>
</evidence>
<dbReference type="Gene3D" id="2.60.120.650">
    <property type="entry name" value="Cupin"/>
    <property type="match status" value="1"/>
</dbReference>
<dbReference type="SMART" id="SM00558">
    <property type="entry name" value="JmjC"/>
    <property type="match status" value="1"/>
</dbReference>
<dbReference type="PROSITE" id="PS51184">
    <property type="entry name" value="JMJC"/>
    <property type="match status" value="1"/>
</dbReference>
<dbReference type="PANTHER" id="PTHR12480:SF35">
    <property type="entry name" value="TRANSCRIPTION FACTOR JUMONJI, JMJC DOMAIN-CONTAINING PROTEIN"/>
    <property type="match status" value="1"/>
</dbReference>